<accession>A0A183JQU2</accession>
<dbReference type="InterPro" id="IPR000859">
    <property type="entry name" value="CUB_dom"/>
</dbReference>
<dbReference type="STRING" id="6186.A0A183JQU2"/>
<dbReference type="AlphaFoldDB" id="A0A183JQU2"/>
<gene>
    <name evidence="3" type="ORF">SCUD_LOCUS5081</name>
</gene>
<dbReference type="Pfam" id="PF00431">
    <property type="entry name" value="CUB"/>
    <property type="match status" value="1"/>
</dbReference>
<keyword evidence="4" id="KW-1185">Reference proteome</keyword>
<reference evidence="3 4" key="2">
    <citation type="submission" date="2018-11" db="EMBL/GenBank/DDBJ databases">
        <authorList>
            <consortium name="Pathogen Informatics"/>
        </authorList>
    </citation>
    <scope>NUCLEOTIDE SEQUENCE [LARGE SCALE GENOMIC DNA]</scope>
    <source>
        <strain evidence="3">Dakar</strain>
        <strain evidence="4">Dakar, Senegal</strain>
    </source>
</reference>
<dbReference type="Gene3D" id="2.60.120.290">
    <property type="entry name" value="Spermadhesin, CUB domain"/>
    <property type="match status" value="1"/>
</dbReference>
<dbReference type="WBParaSite" id="SCUD_0000508101-mRNA-1">
    <property type="protein sequence ID" value="SCUD_0000508101-mRNA-1"/>
    <property type="gene ID" value="SCUD_0000508101"/>
</dbReference>
<dbReference type="Proteomes" id="UP000279833">
    <property type="component" value="Unassembled WGS sequence"/>
</dbReference>
<proteinExistence type="predicted"/>
<evidence type="ECO:0000313" key="3">
    <source>
        <dbReference type="EMBL" id="VDO92938.1"/>
    </source>
</evidence>
<evidence type="ECO:0000313" key="5">
    <source>
        <dbReference type="WBParaSite" id="SCUD_0000508101-mRNA-1"/>
    </source>
</evidence>
<feature type="domain" description="CUB" evidence="2">
    <location>
        <begin position="43"/>
        <end position="90"/>
    </location>
</feature>
<dbReference type="InterPro" id="IPR035914">
    <property type="entry name" value="Sperma_CUB_dom_sf"/>
</dbReference>
<name>A0A183JQU2_9TREM</name>
<sequence length="120" mass="13552">MINPESCQFMYVNPSQSATSVFSLSSSSEPSSSSTSKTNTVNFKGWTNSPLYPNNYPPNSDCLYIITPQNEFAVEQSIRLVFETFATQSKVSIENQSELEKFQICYQVRNLQLTNLLCLK</sequence>
<reference evidence="5" key="1">
    <citation type="submission" date="2016-06" db="UniProtKB">
        <authorList>
            <consortium name="WormBaseParasite"/>
        </authorList>
    </citation>
    <scope>IDENTIFICATION</scope>
</reference>
<dbReference type="EMBL" id="UZAK01007644">
    <property type="protein sequence ID" value="VDO92938.1"/>
    <property type="molecule type" value="Genomic_DNA"/>
</dbReference>
<dbReference type="SUPFAM" id="SSF49854">
    <property type="entry name" value="Spermadhesin, CUB domain"/>
    <property type="match status" value="1"/>
</dbReference>
<evidence type="ECO:0000259" key="2">
    <source>
        <dbReference type="Pfam" id="PF00431"/>
    </source>
</evidence>
<keyword evidence="1" id="KW-1015">Disulfide bond</keyword>
<protein>
    <submittedName>
        <fullName evidence="5">CUB domain-containing protein</fullName>
    </submittedName>
</protein>
<organism evidence="5">
    <name type="scientific">Schistosoma curassoni</name>
    <dbReference type="NCBI Taxonomy" id="6186"/>
    <lineage>
        <taxon>Eukaryota</taxon>
        <taxon>Metazoa</taxon>
        <taxon>Spiralia</taxon>
        <taxon>Lophotrochozoa</taxon>
        <taxon>Platyhelminthes</taxon>
        <taxon>Trematoda</taxon>
        <taxon>Digenea</taxon>
        <taxon>Strigeidida</taxon>
        <taxon>Schistosomatoidea</taxon>
        <taxon>Schistosomatidae</taxon>
        <taxon>Schistosoma</taxon>
    </lineage>
</organism>
<evidence type="ECO:0000256" key="1">
    <source>
        <dbReference type="ARBA" id="ARBA00023157"/>
    </source>
</evidence>
<evidence type="ECO:0000313" key="4">
    <source>
        <dbReference type="Proteomes" id="UP000279833"/>
    </source>
</evidence>